<dbReference type="FunFam" id="1.10.10.60:FF:000404">
    <property type="entry name" value="Transcription factor MYB97"/>
    <property type="match status" value="1"/>
</dbReference>
<dbReference type="GO" id="GO:0003700">
    <property type="term" value="F:DNA-binding transcription factor activity"/>
    <property type="evidence" value="ECO:0007669"/>
    <property type="project" value="UniProtKB-ARBA"/>
</dbReference>
<dbReference type="PANTHER" id="PTHR47995">
    <property type="entry name" value="TRANSCRIPTION FACTOR MYB33-RELATED"/>
    <property type="match status" value="1"/>
</dbReference>
<sequence length="609" mass="68231">MVFFCLYRSINSSKNQKGSYLYPISIGVLYHNFLISKISSWMLAYHRYWGSFYLEISLFRLSDARLLHFSLSTKSSKFLSTFAGILTAMSSVTSGGDNRKISKGRRSSSLEEEAGVGGNIRGESPLKKGPWTAAEDAILVEYVKKHGQGNWNAVHKYSGLARCGKSCRLRWANHLRPDLKKGEFTAEEENRILELHAKMGNKWARMAAELPGRTDNEIKNYWNTRIKRMQRAGLPIYPEELCQRILNCNQESQNISILSNEASQHGDLSQTDFDIPDVEFKIFKFRHGLSHGQSIFDMPESSLFDQSSDSSHSYNLFPTMRPTKRPRESEMLYDSFESCTINAAPLFDQYDNYTSEKISDHPRLSLPRDPVLNTNDQFNGDNLTGSHAALNGNASSSVPMFRAMKLELPSLQYPETQHGSWGTPTSPLPSLESVDTLIQSPVVEPILLDPISPQSSGLLEAIVHNSKSLKGSNNDLLLQETIGTTNEVAKSSTLNHSFQTKWYELGEPNSPFGQSAASVLIEYTPVSMCSVDGPQSIETTQDHDDKHEALTTQFPDSSRKKKNILKQMDYTQPDALLDLGWFGNSTEYGSDQSVLQDALSALLGEDCQR</sequence>
<dbReference type="PANTHER" id="PTHR47995:SF18">
    <property type="entry name" value="TRANSCRIPTION FACTOR MYB65"/>
    <property type="match status" value="1"/>
</dbReference>
<evidence type="ECO:0000256" key="1">
    <source>
        <dbReference type="ARBA" id="ARBA00004123"/>
    </source>
</evidence>
<feature type="domain" description="Myb-like" evidence="9">
    <location>
        <begin position="123"/>
        <end position="175"/>
    </location>
</feature>
<evidence type="ECO:0000256" key="2">
    <source>
        <dbReference type="ARBA" id="ARBA00022737"/>
    </source>
</evidence>
<keyword evidence="2" id="KW-0677">Repeat</keyword>
<dbReference type="InterPro" id="IPR017930">
    <property type="entry name" value="Myb_dom"/>
</dbReference>
<evidence type="ECO:0000259" key="10">
    <source>
        <dbReference type="PROSITE" id="PS51294"/>
    </source>
</evidence>
<dbReference type="Gene3D" id="1.10.10.60">
    <property type="entry name" value="Homeodomain-like"/>
    <property type="match status" value="2"/>
</dbReference>
<evidence type="ECO:0000256" key="8">
    <source>
        <dbReference type="SAM" id="MobiDB-lite"/>
    </source>
</evidence>
<keyword evidence="7" id="KW-0539">Nucleus</keyword>
<evidence type="ECO:0000313" key="11">
    <source>
        <dbReference type="EMBL" id="RZB51974.1"/>
    </source>
</evidence>
<evidence type="ECO:0000313" key="12">
    <source>
        <dbReference type="Proteomes" id="UP000289340"/>
    </source>
</evidence>
<dbReference type="Proteomes" id="UP000289340">
    <property type="component" value="Chromosome 18"/>
</dbReference>
<dbReference type="PROSITE" id="PS50090">
    <property type="entry name" value="MYB_LIKE"/>
    <property type="match status" value="2"/>
</dbReference>
<feature type="domain" description="HTH myb-type" evidence="10">
    <location>
        <begin position="123"/>
        <end position="175"/>
    </location>
</feature>
<dbReference type="GO" id="GO:0048235">
    <property type="term" value="P:pollen sperm cell differentiation"/>
    <property type="evidence" value="ECO:0007669"/>
    <property type="project" value="UniProtKB-ARBA"/>
</dbReference>
<keyword evidence="12" id="KW-1185">Reference proteome</keyword>
<keyword evidence="6" id="KW-0804">Transcription</keyword>
<protein>
    <submittedName>
        <fullName evidence="11">Transcription factor GAMYB isoform B</fullName>
    </submittedName>
</protein>
<dbReference type="CDD" id="cd00167">
    <property type="entry name" value="SANT"/>
    <property type="match status" value="2"/>
</dbReference>
<feature type="region of interest" description="Disordered" evidence="8">
    <location>
        <begin position="93"/>
        <end position="123"/>
    </location>
</feature>
<dbReference type="InterPro" id="IPR009057">
    <property type="entry name" value="Homeodomain-like_sf"/>
</dbReference>
<comment type="subcellular location">
    <subcellularLocation>
        <location evidence="1">Nucleus</location>
    </subcellularLocation>
</comment>
<name>A0A445FT00_GLYSO</name>
<keyword evidence="5" id="KW-0010">Activator</keyword>
<evidence type="ECO:0000256" key="3">
    <source>
        <dbReference type="ARBA" id="ARBA00023015"/>
    </source>
</evidence>
<proteinExistence type="predicted"/>
<dbReference type="Pfam" id="PF00249">
    <property type="entry name" value="Myb_DNA-binding"/>
    <property type="match status" value="2"/>
</dbReference>
<feature type="domain" description="HTH myb-type" evidence="10">
    <location>
        <begin position="176"/>
        <end position="230"/>
    </location>
</feature>
<dbReference type="GO" id="GO:0080092">
    <property type="term" value="P:regulation of pollen tube growth"/>
    <property type="evidence" value="ECO:0007669"/>
    <property type="project" value="UniProtKB-ARBA"/>
</dbReference>
<dbReference type="PROSITE" id="PS51294">
    <property type="entry name" value="HTH_MYB"/>
    <property type="match status" value="2"/>
</dbReference>
<reference evidence="11 12" key="1">
    <citation type="submission" date="2018-09" db="EMBL/GenBank/DDBJ databases">
        <title>A high-quality reference genome of wild soybean provides a powerful tool to mine soybean genomes.</title>
        <authorList>
            <person name="Xie M."/>
            <person name="Chung C.Y.L."/>
            <person name="Li M.-W."/>
            <person name="Wong F.-L."/>
            <person name="Chan T.-F."/>
            <person name="Lam H.-M."/>
        </authorList>
    </citation>
    <scope>NUCLEOTIDE SEQUENCE [LARGE SCALE GENOMIC DNA]</scope>
    <source>
        <strain evidence="12">cv. W05</strain>
        <tissue evidence="11">Hypocotyl of etiolated seedlings</tissue>
    </source>
</reference>
<dbReference type="GO" id="GO:0090406">
    <property type="term" value="C:pollen tube"/>
    <property type="evidence" value="ECO:0007669"/>
    <property type="project" value="UniProtKB-ARBA"/>
</dbReference>
<dbReference type="EMBL" id="QZWG01000018">
    <property type="protein sequence ID" value="RZB51974.1"/>
    <property type="molecule type" value="Genomic_DNA"/>
</dbReference>
<dbReference type="GO" id="GO:0005634">
    <property type="term" value="C:nucleus"/>
    <property type="evidence" value="ECO:0007669"/>
    <property type="project" value="UniProtKB-SubCell"/>
</dbReference>
<dbReference type="FunFam" id="1.10.10.60:FF:000001">
    <property type="entry name" value="MYB-related transcription factor"/>
    <property type="match status" value="1"/>
</dbReference>
<accession>A0A445FT00</accession>
<keyword evidence="3" id="KW-0805">Transcription regulation</keyword>
<dbReference type="InterPro" id="IPR001005">
    <property type="entry name" value="SANT/Myb"/>
</dbReference>
<dbReference type="SUPFAM" id="SSF46689">
    <property type="entry name" value="Homeodomain-like"/>
    <property type="match status" value="1"/>
</dbReference>
<keyword evidence="4" id="KW-0238">DNA-binding</keyword>
<dbReference type="GO" id="GO:0003677">
    <property type="term" value="F:DNA binding"/>
    <property type="evidence" value="ECO:0007669"/>
    <property type="project" value="UniProtKB-KW"/>
</dbReference>
<comment type="caution">
    <text evidence="11">The sequence shown here is derived from an EMBL/GenBank/DDBJ whole genome shotgun (WGS) entry which is preliminary data.</text>
</comment>
<organism evidence="11 12">
    <name type="scientific">Glycine soja</name>
    <name type="common">Wild soybean</name>
    <dbReference type="NCBI Taxonomy" id="3848"/>
    <lineage>
        <taxon>Eukaryota</taxon>
        <taxon>Viridiplantae</taxon>
        <taxon>Streptophyta</taxon>
        <taxon>Embryophyta</taxon>
        <taxon>Tracheophyta</taxon>
        <taxon>Spermatophyta</taxon>
        <taxon>Magnoliopsida</taxon>
        <taxon>eudicotyledons</taxon>
        <taxon>Gunneridae</taxon>
        <taxon>Pentapetalae</taxon>
        <taxon>rosids</taxon>
        <taxon>fabids</taxon>
        <taxon>Fabales</taxon>
        <taxon>Fabaceae</taxon>
        <taxon>Papilionoideae</taxon>
        <taxon>50 kb inversion clade</taxon>
        <taxon>NPAAA clade</taxon>
        <taxon>indigoferoid/millettioid clade</taxon>
        <taxon>Phaseoleae</taxon>
        <taxon>Glycine</taxon>
        <taxon>Glycine subgen. Soja</taxon>
    </lineage>
</organism>
<evidence type="ECO:0000256" key="6">
    <source>
        <dbReference type="ARBA" id="ARBA00023163"/>
    </source>
</evidence>
<gene>
    <name evidence="11" type="ORF">D0Y65_048411</name>
</gene>
<dbReference type="AlphaFoldDB" id="A0A445FT00"/>
<feature type="domain" description="Myb-like" evidence="9">
    <location>
        <begin position="176"/>
        <end position="226"/>
    </location>
</feature>
<evidence type="ECO:0000259" key="9">
    <source>
        <dbReference type="PROSITE" id="PS50090"/>
    </source>
</evidence>
<evidence type="ECO:0000256" key="7">
    <source>
        <dbReference type="ARBA" id="ARBA00023242"/>
    </source>
</evidence>
<evidence type="ECO:0000256" key="5">
    <source>
        <dbReference type="ARBA" id="ARBA00023159"/>
    </source>
</evidence>
<evidence type="ECO:0000256" key="4">
    <source>
        <dbReference type="ARBA" id="ARBA00023125"/>
    </source>
</evidence>
<dbReference type="SMART" id="SM00717">
    <property type="entry name" value="SANT"/>
    <property type="match status" value="2"/>
</dbReference>